<dbReference type="InterPro" id="IPR045851">
    <property type="entry name" value="AMP-bd_C_sf"/>
</dbReference>
<dbReference type="SUPFAM" id="SSF53474">
    <property type="entry name" value="alpha/beta-Hydrolases"/>
    <property type="match status" value="1"/>
</dbReference>
<dbReference type="Gene3D" id="3.40.50.1820">
    <property type="entry name" value="alpha/beta hydrolase"/>
    <property type="match status" value="1"/>
</dbReference>
<dbReference type="SUPFAM" id="SSF52777">
    <property type="entry name" value="CoA-dependent acyltransferases"/>
    <property type="match status" value="1"/>
</dbReference>
<evidence type="ECO:0000259" key="2">
    <source>
        <dbReference type="PROSITE" id="PS50075"/>
    </source>
</evidence>
<dbReference type="Gene3D" id="3.30.300.30">
    <property type="match status" value="1"/>
</dbReference>
<dbReference type="Pfam" id="PF00501">
    <property type="entry name" value="AMP-binding"/>
    <property type="match status" value="1"/>
</dbReference>
<dbReference type="InterPro" id="IPR036736">
    <property type="entry name" value="ACP-like_sf"/>
</dbReference>
<dbReference type="PROSITE" id="PS00455">
    <property type="entry name" value="AMP_BINDING"/>
    <property type="match status" value="1"/>
</dbReference>
<dbReference type="SUPFAM" id="SSF56801">
    <property type="entry name" value="Acetyl-CoA synthetase-like"/>
    <property type="match status" value="1"/>
</dbReference>
<dbReference type="PANTHER" id="PTHR45527">
    <property type="entry name" value="NONRIBOSOMAL PEPTIDE SYNTHETASE"/>
    <property type="match status" value="1"/>
</dbReference>
<organism evidence="3 4">
    <name type="scientific">Nonomuraea deserti</name>
    <dbReference type="NCBI Taxonomy" id="1848322"/>
    <lineage>
        <taxon>Bacteria</taxon>
        <taxon>Bacillati</taxon>
        <taxon>Actinomycetota</taxon>
        <taxon>Actinomycetes</taxon>
        <taxon>Streptosporangiales</taxon>
        <taxon>Streptosporangiaceae</taxon>
        <taxon>Nonomuraea</taxon>
    </lineage>
</organism>
<dbReference type="InterPro" id="IPR025110">
    <property type="entry name" value="AMP-bd_C"/>
</dbReference>
<dbReference type="InterPro" id="IPR020802">
    <property type="entry name" value="TesA-like"/>
</dbReference>
<dbReference type="PANTHER" id="PTHR45527:SF1">
    <property type="entry name" value="FATTY ACID SYNTHASE"/>
    <property type="match status" value="1"/>
</dbReference>
<name>A0A4R4VH77_9ACTN</name>
<proteinExistence type="predicted"/>
<accession>A0A4R4VH77</accession>
<dbReference type="Pfam" id="PF00975">
    <property type="entry name" value="Thioesterase"/>
    <property type="match status" value="1"/>
</dbReference>
<dbReference type="Gene3D" id="2.30.38.10">
    <property type="entry name" value="Luciferase, Domain 3"/>
    <property type="match status" value="1"/>
</dbReference>
<dbReference type="GO" id="GO:0043041">
    <property type="term" value="P:amino acid activation for nonribosomal peptide biosynthetic process"/>
    <property type="evidence" value="ECO:0007669"/>
    <property type="project" value="TreeGrafter"/>
</dbReference>
<dbReference type="InterPro" id="IPR029058">
    <property type="entry name" value="AB_hydrolase_fold"/>
</dbReference>
<dbReference type="Gene3D" id="3.30.559.30">
    <property type="entry name" value="Nonribosomal peptide synthetase, condensation domain"/>
    <property type="match status" value="1"/>
</dbReference>
<dbReference type="EMBL" id="SMKO01000076">
    <property type="protein sequence ID" value="TDD01524.1"/>
    <property type="molecule type" value="Genomic_DNA"/>
</dbReference>
<sequence>MDNATGSRVAAAQATASWPPCPDGPAGTGRMPVELGGETADALLACAQRLHVSPYSVVAAAYLLMVGRSTGTRTPEIGLRLAGGNRRVAVRVELAGSLSFDQVAGEAEGSIKELTEGGVAAVPAMELTDTPAGSVALTLTVAVPLTEEWDEDGGRVDATLEYDTARLHAGYARLLAERLVTILRQAPRADTLDDIDLLGDRERAALVDTFNRTAVPFTGLADPVHVIIAARARRYAERVAVADGSRTLTYRELDELAGRLAARLAAAGAGPESRIGVRMEHGVALVVALLAVLKAGAAYVPLDPRWPELRASQLVTEAGCDLVLGPAGGAGSGLPHVGVDLDGLAAGPSRSVERAVSPAHLAYVMYTSGSTGRPKGVMISHGALANYVLWSASRYMRHPADEPAAPGGSVVHSSIAFDLTVTSLLTPLVAGHAVRLVDHADPRALPRALNAHPDLELIKLTPSHLRILNREPLAVPAGPRTFVVGGEALTSDLIAPLSTARVFNEYGPTETVVGCCVHEASAREPGAVPIGRPIANTRVYVLDGRMRPCGVGIPGELHVAGAGLARGYAAAPAETAVRFVPDPFSPEPGARMYRTGDLACHVPGGGLRFLGRIDDQVKVRGTRVDPEEIRHVVLDHPSVRDAVVVPLPSEEDVRVVVFAIPGSGAAAEPSAADVLSFVARRLPEAMVPEAVTWVAEFPLTANGKIDTRALGEPAPETVLSNRPADGEPADRAESRMMEIFEQLLQRTGFGTHADFFDLGGHSMLAVRLMARIHKEFGVSLPLGILFDDDARASTVARLAAAVRGGAERREDDLVRLRSGSGRTPLYLVHPAGGEVSHYRALAAELAEGRAVHAFQAPALDLLPEQTVPALAEEYYRHLPEGSPSIVGGWSFGGAVAYELAGLLLEHGRHVDRVVVLDGHLRVPEVPENDSLGQFADEIRRMFDIPDRLDLADLAGVTMEQGVERVFAAARASGRLPETVSHAYLRALFARYRAHVRALAAYRPAPRELAVELVQPRDADHAARKRALRDWQELTGGRVRAHLVDGDHYSMLAGPQVARVAATLDAVLP</sequence>
<feature type="domain" description="Carrier" evidence="2">
    <location>
        <begin position="727"/>
        <end position="806"/>
    </location>
</feature>
<dbReference type="Gene3D" id="3.40.50.980">
    <property type="match status" value="2"/>
</dbReference>
<dbReference type="RefSeq" id="WP_132597801.1">
    <property type="nucleotide sequence ID" value="NZ_SMKO01000076.1"/>
</dbReference>
<evidence type="ECO:0000313" key="4">
    <source>
        <dbReference type="Proteomes" id="UP000295258"/>
    </source>
</evidence>
<evidence type="ECO:0000313" key="3">
    <source>
        <dbReference type="EMBL" id="TDD01524.1"/>
    </source>
</evidence>
<dbReference type="Pfam" id="PF13193">
    <property type="entry name" value="AMP-binding_C"/>
    <property type="match status" value="1"/>
</dbReference>
<dbReference type="InterPro" id="IPR000873">
    <property type="entry name" value="AMP-dep_synth/lig_dom"/>
</dbReference>
<dbReference type="SMART" id="SM00824">
    <property type="entry name" value="PKS_TE"/>
    <property type="match status" value="1"/>
</dbReference>
<dbReference type="NCBIfam" id="TIGR01733">
    <property type="entry name" value="AA-adenyl-dom"/>
    <property type="match status" value="1"/>
</dbReference>
<dbReference type="PROSITE" id="PS50075">
    <property type="entry name" value="CARRIER"/>
    <property type="match status" value="1"/>
</dbReference>
<dbReference type="AlphaFoldDB" id="A0A4R4VH77"/>
<dbReference type="Gene3D" id="1.10.1200.10">
    <property type="entry name" value="ACP-like"/>
    <property type="match status" value="1"/>
</dbReference>
<dbReference type="GO" id="GO:0031177">
    <property type="term" value="F:phosphopantetheine binding"/>
    <property type="evidence" value="ECO:0007669"/>
    <property type="project" value="TreeGrafter"/>
</dbReference>
<keyword evidence="4" id="KW-1185">Reference proteome</keyword>
<dbReference type="InterPro" id="IPR001031">
    <property type="entry name" value="Thioesterase"/>
</dbReference>
<comment type="caution">
    <text evidence="3">The sequence shown here is derived from an EMBL/GenBank/DDBJ whole genome shotgun (WGS) entry which is preliminary data.</text>
</comment>
<dbReference type="SUPFAM" id="SSF47336">
    <property type="entry name" value="ACP-like"/>
    <property type="match status" value="1"/>
</dbReference>
<dbReference type="GO" id="GO:0005737">
    <property type="term" value="C:cytoplasm"/>
    <property type="evidence" value="ECO:0007669"/>
    <property type="project" value="TreeGrafter"/>
</dbReference>
<dbReference type="InterPro" id="IPR010071">
    <property type="entry name" value="AA_adenyl_dom"/>
</dbReference>
<protein>
    <submittedName>
        <fullName evidence="3">Non-ribosomal peptide synthetase</fullName>
    </submittedName>
</protein>
<feature type="region of interest" description="Disordered" evidence="1">
    <location>
        <begin position="1"/>
        <end position="31"/>
    </location>
</feature>
<reference evidence="3 4" key="1">
    <citation type="submission" date="2019-03" db="EMBL/GenBank/DDBJ databases">
        <title>Draft genome sequences of novel Actinobacteria.</title>
        <authorList>
            <person name="Sahin N."/>
            <person name="Ay H."/>
            <person name="Saygin H."/>
        </authorList>
    </citation>
    <scope>NUCLEOTIDE SEQUENCE [LARGE SCALE GENOMIC DNA]</scope>
    <source>
        <strain evidence="3 4">KC310</strain>
    </source>
</reference>
<gene>
    <name evidence="3" type="ORF">E1292_25845</name>
</gene>
<dbReference type="Proteomes" id="UP000295258">
    <property type="component" value="Unassembled WGS sequence"/>
</dbReference>
<dbReference type="InterPro" id="IPR009081">
    <property type="entry name" value="PP-bd_ACP"/>
</dbReference>
<dbReference type="CDD" id="cd05930">
    <property type="entry name" value="A_NRPS"/>
    <property type="match status" value="1"/>
</dbReference>
<evidence type="ECO:0000256" key="1">
    <source>
        <dbReference type="SAM" id="MobiDB-lite"/>
    </source>
</evidence>
<dbReference type="GO" id="GO:0044550">
    <property type="term" value="P:secondary metabolite biosynthetic process"/>
    <property type="evidence" value="ECO:0007669"/>
    <property type="project" value="TreeGrafter"/>
</dbReference>
<dbReference type="Pfam" id="PF00550">
    <property type="entry name" value="PP-binding"/>
    <property type="match status" value="1"/>
</dbReference>
<dbReference type="InterPro" id="IPR020845">
    <property type="entry name" value="AMP-binding_CS"/>
</dbReference>